<proteinExistence type="predicted"/>
<dbReference type="EMBL" id="JAHRIP010080905">
    <property type="protein sequence ID" value="MEQ2312909.1"/>
    <property type="molecule type" value="Genomic_DNA"/>
</dbReference>
<evidence type="ECO:0000313" key="2">
    <source>
        <dbReference type="Proteomes" id="UP001469553"/>
    </source>
</evidence>
<accession>A0ABV1A2Y9</accession>
<gene>
    <name evidence="1" type="ORF">AMECASPLE_036244</name>
</gene>
<reference evidence="1 2" key="1">
    <citation type="submission" date="2021-06" db="EMBL/GenBank/DDBJ databases">
        <authorList>
            <person name="Palmer J.M."/>
        </authorList>
    </citation>
    <scope>NUCLEOTIDE SEQUENCE [LARGE SCALE GENOMIC DNA]</scope>
    <source>
        <strain evidence="1 2">AS_MEX2019</strain>
        <tissue evidence="1">Muscle</tissue>
    </source>
</reference>
<sequence length="128" mass="14048">MTLQTPSNCGKHIATMCKTSYFLSGLFFFFFNLSTQGLSKQQCDKLSVGIRSTVCCYAVSTTEICTQPQSVTQEKGTSNSISTATFITKTCSRGNIRPMHFHPPISSHLCTILSSFLPSLCLPFQSQS</sequence>
<name>A0ABV1A2Y9_9TELE</name>
<dbReference type="Proteomes" id="UP001469553">
    <property type="component" value="Unassembled WGS sequence"/>
</dbReference>
<keyword evidence="2" id="KW-1185">Reference proteome</keyword>
<comment type="caution">
    <text evidence="1">The sequence shown here is derived from an EMBL/GenBank/DDBJ whole genome shotgun (WGS) entry which is preliminary data.</text>
</comment>
<protein>
    <submittedName>
        <fullName evidence="1">Uncharacterized protein</fullName>
    </submittedName>
</protein>
<evidence type="ECO:0000313" key="1">
    <source>
        <dbReference type="EMBL" id="MEQ2312909.1"/>
    </source>
</evidence>
<organism evidence="1 2">
    <name type="scientific">Ameca splendens</name>
    <dbReference type="NCBI Taxonomy" id="208324"/>
    <lineage>
        <taxon>Eukaryota</taxon>
        <taxon>Metazoa</taxon>
        <taxon>Chordata</taxon>
        <taxon>Craniata</taxon>
        <taxon>Vertebrata</taxon>
        <taxon>Euteleostomi</taxon>
        <taxon>Actinopterygii</taxon>
        <taxon>Neopterygii</taxon>
        <taxon>Teleostei</taxon>
        <taxon>Neoteleostei</taxon>
        <taxon>Acanthomorphata</taxon>
        <taxon>Ovalentaria</taxon>
        <taxon>Atherinomorphae</taxon>
        <taxon>Cyprinodontiformes</taxon>
        <taxon>Goodeidae</taxon>
        <taxon>Ameca</taxon>
    </lineage>
</organism>